<dbReference type="PANTHER" id="PTHR34478:SF2">
    <property type="entry name" value="MEMBRANE PROTEIN"/>
    <property type="match status" value="1"/>
</dbReference>
<reference evidence="6 7" key="1">
    <citation type="journal article" date="2019" name="Nat. Microbiol.">
        <title>Mediterranean grassland soil C-N compound turnover is dependent on rainfall and depth, and is mediated by genomically divergent microorganisms.</title>
        <authorList>
            <person name="Diamond S."/>
            <person name="Andeer P.F."/>
            <person name="Li Z."/>
            <person name="Crits-Christoph A."/>
            <person name="Burstein D."/>
            <person name="Anantharaman K."/>
            <person name="Lane K.R."/>
            <person name="Thomas B.C."/>
            <person name="Pan C."/>
            <person name="Northen T.R."/>
            <person name="Banfield J.F."/>
        </authorList>
    </citation>
    <scope>NUCLEOTIDE SEQUENCE [LARGE SCALE GENOMIC DNA]</scope>
    <source>
        <strain evidence="6">WS_10</strain>
    </source>
</reference>
<evidence type="ECO:0000256" key="1">
    <source>
        <dbReference type="ARBA" id="ARBA00004167"/>
    </source>
</evidence>
<dbReference type="Pfam" id="PF04011">
    <property type="entry name" value="LemA"/>
    <property type="match status" value="1"/>
</dbReference>
<dbReference type="SUPFAM" id="SSF140478">
    <property type="entry name" value="LemA-like"/>
    <property type="match status" value="1"/>
</dbReference>
<evidence type="ECO:0000256" key="3">
    <source>
        <dbReference type="ARBA" id="ARBA00022692"/>
    </source>
</evidence>
<gene>
    <name evidence="6" type="ORF">E6K80_10805</name>
</gene>
<evidence type="ECO:0000313" key="6">
    <source>
        <dbReference type="EMBL" id="TMQ69712.1"/>
    </source>
</evidence>
<accession>A0A538U1F5</accession>
<dbReference type="PROSITE" id="PS51257">
    <property type="entry name" value="PROKAR_LIPOPROTEIN"/>
    <property type="match status" value="1"/>
</dbReference>
<dbReference type="AlphaFoldDB" id="A0A538U1F5"/>
<dbReference type="Gene3D" id="1.20.1440.20">
    <property type="entry name" value="LemA-like domain"/>
    <property type="match status" value="1"/>
</dbReference>
<comment type="similarity">
    <text evidence="2">Belongs to the LemA family.</text>
</comment>
<sequence length="195" mass="21454">MKRGSLVTLAVVAVLLVGVGGCLVGNYNRLVTTKESVDQRWAQVDNQLKRRNDLIGSLVETVKGTAIQEQEVFGAIANARSRMAGARTPAEGIQAGQAMDSALGRLLVVIENYPQLKSNEAFLQLMDEIAGTENRLATERMRYNLEVQGYNVLVKRFPSNLYATAFSFGPAIYYPTPEREKVAPKVDFGSLRSTR</sequence>
<comment type="caution">
    <text evidence="6">The sequence shown here is derived from an EMBL/GenBank/DDBJ whole genome shotgun (WGS) entry which is preliminary data.</text>
</comment>
<organism evidence="6 7">
    <name type="scientific">Eiseniibacteriota bacterium</name>
    <dbReference type="NCBI Taxonomy" id="2212470"/>
    <lineage>
        <taxon>Bacteria</taxon>
        <taxon>Candidatus Eiseniibacteriota</taxon>
    </lineage>
</organism>
<dbReference type="GO" id="GO:0016020">
    <property type="term" value="C:membrane"/>
    <property type="evidence" value="ECO:0007669"/>
    <property type="project" value="UniProtKB-SubCell"/>
</dbReference>
<dbReference type="PANTHER" id="PTHR34478">
    <property type="entry name" value="PROTEIN LEMA"/>
    <property type="match status" value="1"/>
</dbReference>
<name>A0A538U1F5_UNCEI</name>
<keyword evidence="4" id="KW-1133">Transmembrane helix</keyword>
<keyword evidence="3" id="KW-0812">Transmembrane</keyword>
<evidence type="ECO:0000256" key="4">
    <source>
        <dbReference type="ARBA" id="ARBA00022989"/>
    </source>
</evidence>
<dbReference type="EMBL" id="VBPA01000274">
    <property type="protein sequence ID" value="TMQ69712.1"/>
    <property type="molecule type" value="Genomic_DNA"/>
</dbReference>
<comment type="subcellular location">
    <subcellularLocation>
        <location evidence="1">Membrane</location>
        <topology evidence="1">Single-pass membrane protein</topology>
    </subcellularLocation>
</comment>
<dbReference type="InterPro" id="IPR023353">
    <property type="entry name" value="LemA-like_dom_sf"/>
</dbReference>
<evidence type="ECO:0000313" key="7">
    <source>
        <dbReference type="Proteomes" id="UP000319836"/>
    </source>
</evidence>
<evidence type="ECO:0000256" key="5">
    <source>
        <dbReference type="ARBA" id="ARBA00023136"/>
    </source>
</evidence>
<evidence type="ECO:0000256" key="2">
    <source>
        <dbReference type="ARBA" id="ARBA00008854"/>
    </source>
</evidence>
<dbReference type="Proteomes" id="UP000319836">
    <property type="component" value="Unassembled WGS sequence"/>
</dbReference>
<keyword evidence="5" id="KW-0472">Membrane</keyword>
<protein>
    <submittedName>
        <fullName evidence="6">LemA family protein</fullName>
    </submittedName>
</protein>
<dbReference type="InterPro" id="IPR007156">
    <property type="entry name" value="MamQ_LemA"/>
</dbReference>
<proteinExistence type="inferred from homology"/>